<comment type="caution">
    <text evidence="2">The sequence shown here is derived from an EMBL/GenBank/DDBJ whole genome shotgun (WGS) entry which is preliminary data.</text>
</comment>
<organism evidence="2 4">
    <name type="scientific">Favolaschia claudopus</name>
    <dbReference type="NCBI Taxonomy" id="2862362"/>
    <lineage>
        <taxon>Eukaryota</taxon>
        <taxon>Fungi</taxon>
        <taxon>Dikarya</taxon>
        <taxon>Basidiomycota</taxon>
        <taxon>Agaricomycotina</taxon>
        <taxon>Agaricomycetes</taxon>
        <taxon>Agaricomycetidae</taxon>
        <taxon>Agaricales</taxon>
        <taxon>Marasmiineae</taxon>
        <taxon>Mycenaceae</taxon>
        <taxon>Favolaschia</taxon>
    </lineage>
</organism>
<accession>A0AAW0AI24</accession>
<dbReference type="EMBL" id="JAWWNJ010000064">
    <property type="protein sequence ID" value="KAK7012703.1"/>
    <property type="molecule type" value="Genomic_DNA"/>
</dbReference>
<reference evidence="2 4" key="1">
    <citation type="journal article" date="2024" name="J Genomics">
        <title>Draft genome sequencing and assembly of Favolaschia claudopus CIRM-BRFM 2984 isolated from oak limbs.</title>
        <authorList>
            <person name="Navarro D."/>
            <person name="Drula E."/>
            <person name="Chaduli D."/>
            <person name="Cazenave R."/>
            <person name="Ahrendt S."/>
            <person name="Wang J."/>
            <person name="Lipzen A."/>
            <person name="Daum C."/>
            <person name="Barry K."/>
            <person name="Grigoriev I.V."/>
            <person name="Favel A."/>
            <person name="Rosso M.N."/>
            <person name="Martin F."/>
        </authorList>
    </citation>
    <scope>NUCLEOTIDE SEQUENCE [LARGE SCALE GENOMIC DNA]</scope>
    <source>
        <strain evidence="2 4">CIRM-BRFM 2984</strain>
    </source>
</reference>
<gene>
    <name evidence="2" type="ORF">R3P38DRAFT_3018528</name>
    <name evidence="3" type="ORF">R3P38DRAFT_3018533</name>
</gene>
<evidence type="ECO:0008006" key="5">
    <source>
        <dbReference type="Google" id="ProtNLM"/>
    </source>
</evidence>
<name>A0AAW0AI24_9AGAR</name>
<feature type="chain" id="PRO_5044716792" description="Secreted protein" evidence="1">
    <location>
        <begin position="19"/>
        <end position="111"/>
    </location>
</feature>
<protein>
    <recommendedName>
        <fullName evidence="5">Secreted protein</fullName>
    </recommendedName>
</protein>
<feature type="signal peptide" evidence="1">
    <location>
        <begin position="1"/>
        <end position="18"/>
    </location>
</feature>
<evidence type="ECO:0000256" key="1">
    <source>
        <dbReference type="SAM" id="SignalP"/>
    </source>
</evidence>
<dbReference type="EMBL" id="JAWWNJ010000064">
    <property type="protein sequence ID" value="KAK7012704.1"/>
    <property type="molecule type" value="Genomic_DNA"/>
</dbReference>
<evidence type="ECO:0000313" key="3">
    <source>
        <dbReference type="EMBL" id="KAK7012704.1"/>
    </source>
</evidence>
<dbReference type="AlphaFoldDB" id="A0AAW0AI24"/>
<keyword evidence="1" id="KW-0732">Signal</keyword>
<dbReference type="Proteomes" id="UP001362999">
    <property type="component" value="Unassembled WGS sequence"/>
</dbReference>
<feature type="non-terminal residue" evidence="2">
    <location>
        <position position="1"/>
    </location>
</feature>
<proteinExistence type="predicted"/>
<keyword evidence="4" id="KW-1185">Reference proteome</keyword>
<evidence type="ECO:0000313" key="4">
    <source>
        <dbReference type="Proteomes" id="UP001362999"/>
    </source>
</evidence>
<evidence type="ECO:0000313" key="2">
    <source>
        <dbReference type="EMBL" id="KAK7012703.1"/>
    </source>
</evidence>
<sequence>LVWALSPLFFSLSLRLRCFPRSSQYDISPPHADSDFQVPSSRRCGAGGNVELERAATTFSVKAVDLVPMYMLLHPSLVEHRLNLVCTLTLAADRASLEPVSTRKYSWPLFF</sequence>